<organism evidence="6">
    <name type="scientific">Hemiarma marina</name>
    <dbReference type="NCBI Taxonomy" id="1848298"/>
    <lineage>
        <taxon>Eukaryota</taxon>
        <taxon>Cryptophyceae</taxon>
        <taxon>Cyathomonadacea</taxon>
        <taxon>Goniomonadaceae</taxon>
    </lineage>
</organism>
<dbReference type="InterPro" id="IPR000702">
    <property type="entry name" value="Ribosomal_uL6-like"/>
</dbReference>
<keyword evidence="3 4" id="KW-0687">Ribonucleoprotein</keyword>
<dbReference type="GO" id="GO:0002181">
    <property type="term" value="P:cytoplasmic translation"/>
    <property type="evidence" value="ECO:0007669"/>
    <property type="project" value="TreeGrafter"/>
</dbReference>
<proteinExistence type="inferred from homology"/>
<reference evidence="6" key="1">
    <citation type="submission" date="2019-12" db="EMBL/GenBank/DDBJ databases">
        <title>Mitochondrial genomes of Hemiarma marina and Leucocryptos marina revised the evolution of cytochrome c maturation in Cryptista.</title>
        <authorList>
            <person name="Nishimura Y."/>
            <person name="Kume K."/>
            <person name="Sonehara K."/>
            <person name="Tanifuji G."/>
            <person name="Shiratori T."/>
            <person name="Ishida K."/>
            <person name="Hashimoto T."/>
            <person name="Inagaki Y."/>
            <person name="Ohkuma M."/>
        </authorList>
    </citation>
    <scope>NUCLEOTIDE SEQUENCE</scope>
    <source>
        <strain evidence="6">SRT149</strain>
    </source>
</reference>
<dbReference type="EMBL" id="LC515367">
    <property type="protein sequence ID" value="BBQ05351.1"/>
    <property type="molecule type" value="Genomic_DNA"/>
</dbReference>
<dbReference type="GO" id="GO:0005840">
    <property type="term" value="C:ribosome"/>
    <property type="evidence" value="ECO:0007669"/>
    <property type="project" value="UniProtKB-KW"/>
</dbReference>
<accession>A0A679ENT7</accession>
<comment type="similarity">
    <text evidence="1 4">Belongs to the universal ribosomal protein uL6 family.</text>
</comment>
<feature type="domain" description="Large ribosomal subunit protein uL6 alpha-beta" evidence="5">
    <location>
        <begin position="10"/>
        <end position="87"/>
    </location>
</feature>
<dbReference type="InterPro" id="IPR036789">
    <property type="entry name" value="Ribosomal_uL6-like_a/b-dom_sf"/>
</dbReference>
<dbReference type="GO" id="GO:0019843">
    <property type="term" value="F:rRNA binding"/>
    <property type="evidence" value="ECO:0007669"/>
    <property type="project" value="InterPro"/>
</dbReference>
<evidence type="ECO:0000256" key="2">
    <source>
        <dbReference type="ARBA" id="ARBA00022980"/>
    </source>
</evidence>
<name>A0A679ENT7_9CRYP</name>
<evidence type="ECO:0000313" key="6">
    <source>
        <dbReference type="EMBL" id="BBQ05351.1"/>
    </source>
</evidence>
<dbReference type="Gene3D" id="3.90.930.12">
    <property type="entry name" value="Ribosomal protein L6, alpha-beta domain"/>
    <property type="match status" value="1"/>
</dbReference>
<protein>
    <submittedName>
        <fullName evidence="6">50S ribosomal protein L6</fullName>
    </submittedName>
</protein>
<sequence length="100" mass="11114">MTFTKELEVVGVGYSVTQEEAGGVQTLVFQLGRSHLDRKTVPTGMKASCTKTKVTLTGEDKCQVHTFADEVRRLKKPEPYKGKGILYAGEVVRRKKGKKK</sequence>
<dbReference type="SUPFAM" id="SSF56053">
    <property type="entry name" value="Ribosomal protein L6"/>
    <property type="match status" value="1"/>
</dbReference>
<dbReference type="PANTHER" id="PTHR11655">
    <property type="entry name" value="60S/50S RIBOSOMAL PROTEIN L6/L9"/>
    <property type="match status" value="1"/>
</dbReference>
<dbReference type="AlphaFoldDB" id="A0A679ENT7"/>
<dbReference type="GO" id="GO:0003735">
    <property type="term" value="F:structural constituent of ribosome"/>
    <property type="evidence" value="ECO:0007669"/>
    <property type="project" value="InterPro"/>
</dbReference>
<evidence type="ECO:0000259" key="5">
    <source>
        <dbReference type="Pfam" id="PF00347"/>
    </source>
</evidence>
<evidence type="ECO:0000256" key="3">
    <source>
        <dbReference type="ARBA" id="ARBA00023274"/>
    </source>
</evidence>
<dbReference type="InterPro" id="IPR019906">
    <property type="entry name" value="Ribosomal_uL6_bac-type"/>
</dbReference>
<keyword evidence="2 4" id="KW-0689">Ribosomal protein</keyword>
<keyword evidence="6" id="KW-0496">Mitochondrion</keyword>
<gene>
    <name evidence="6" type="primary">rpl6</name>
</gene>
<dbReference type="PROSITE" id="PS00525">
    <property type="entry name" value="RIBOSOMAL_L6_1"/>
    <property type="match status" value="1"/>
</dbReference>
<dbReference type="PANTHER" id="PTHR11655:SF14">
    <property type="entry name" value="LARGE RIBOSOMAL SUBUNIT PROTEIN UL6M"/>
    <property type="match status" value="1"/>
</dbReference>
<dbReference type="GO" id="GO:1990904">
    <property type="term" value="C:ribonucleoprotein complex"/>
    <property type="evidence" value="ECO:0007669"/>
    <property type="project" value="UniProtKB-KW"/>
</dbReference>
<evidence type="ECO:0000256" key="4">
    <source>
        <dbReference type="RuleBase" id="RU003869"/>
    </source>
</evidence>
<evidence type="ECO:0000256" key="1">
    <source>
        <dbReference type="ARBA" id="ARBA00009356"/>
    </source>
</evidence>
<dbReference type="InterPro" id="IPR020040">
    <property type="entry name" value="Ribosomal_uL6_a/b-dom"/>
</dbReference>
<dbReference type="Pfam" id="PF00347">
    <property type="entry name" value="Ribosomal_L6"/>
    <property type="match status" value="1"/>
</dbReference>
<dbReference type="InterPro" id="IPR002358">
    <property type="entry name" value="Ribosomal_uL6_CS"/>
</dbReference>
<dbReference type="PRINTS" id="PR00059">
    <property type="entry name" value="RIBOSOMALL6"/>
</dbReference>
<geneLocation type="mitochondrion" evidence="6"/>